<feature type="binding site" evidence="3">
    <location>
        <position position="90"/>
    </location>
    <ligand>
        <name>ATP</name>
        <dbReference type="ChEBI" id="CHEBI:30616"/>
    </ligand>
</feature>
<sequence length="544" mass="59572">MRSGQIAIPAPSKTFSPPPAISTASPASLFLSAFSPPPTATAVEDSAAVQDTEGSVVGNYILGRIIGYGASSVVRRATQRTGGADPVAVKIVKSKTLTRRERNALDKEEEIWSSLSQEHILPLFATYRQPNATYFVTPFCEAGSLFDLLDRERTSRIRTGELQGLPASESALLFRQVVRGLRYLHEQAGIVHRDIKLENVLIDDIGNCRIADFGMAKHVDEVEDIESDDETPEPTCALHRTISVSASASRVNPRVQHVKTLPRHRNSTTGVHPRMSSSFVPAPTNRFQPGSLPYAAPELLSAMTKPVGFMQDIWAAGVILYALMVGQLPFVDAYEPRLGIKIRHSDVHYPDALPSGTLHVMRGCLERNTDSRWTAAKLDEESWAVGGELEPLDTTDHESIADTIHSRPQESKERRSRSRARRSASRGPLAVAAGYSYAHSLSHVHTPVSTLSSLFIPRAETASDLSETMQSPGSSSMSPIRGRDRVKHEAYSRSASPSVLPTTPTDGEQMEIQRGRKPRTPLDDFDIQLQGSFEQAPKDMMPPA</sequence>
<evidence type="ECO:0000259" key="5">
    <source>
        <dbReference type="PROSITE" id="PS50011"/>
    </source>
</evidence>
<dbReference type="Proteomes" id="UP000054007">
    <property type="component" value="Unassembled WGS sequence"/>
</dbReference>
<dbReference type="PANTHER" id="PTHR24346">
    <property type="entry name" value="MAP/MICROTUBULE AFFINITY-REGULATING KINASE"/>
    <property type="match status" value="1"/>
</dbReference>
<dbReference type="SMART" id="SM00220">
    <property type="entry name" value="S_TKc"/>
    <property type="match status" value="1"/>
</dbReference>
<dbReference type="InterPro" id="IPR000719">
    <property type="entry name" value="Prot_kinase_dom"/>
</dbReference>
<dbReference type="InterPro" id="IPR011009">
    <property type="entry name" value="Kinase-like_dom_sf"/>
</dbReference>
<dbReference type="PROSITE" id="PS00107">
    <property type="entry name" value="PROTEIN_KINASE_ATP"/>
    <property type="match status" value="1"/>
</dbReference>
<keyword evidence="2 3" id="KW-0067">ATP-binding</keyword>
<protein>
    <submittedName>
        <fullName evidence="6">Kinase-like protein</fullName>
    </submittedName>
</protein>
<evidence type="ECO:0000256" key="4">
    <source>
        <dbReference type="SAM" id="MobiDB-lite"/>
    </source>
</evidence>
<feature type="compositionally biased region" description="Basic and acidic residues" evidence="4">
    <location>
        <begin position="481"/>
        <end position="491"/>
    </location>
</feature>
<keyword evidence="6" id="KW-0418">Kinase</keyword>
<dbReference type="AlphaFoldDB" id="A0A0D7AY54"/>
<dbReference type="GO" id="GO:0005737">
    <property type="term" value="C:cytoplasm"/>
    <property type="evidence" value="ECO:0007669"/>
    <property type="project" value="TreeGrafter"/>
</dbReference>
<dbReference type="SUPFAM" id="SSF56112">
    <property type="entry name" value="Protein kinase-like (PK-like)"/>
    <property type="match status" value="1"/>
</dbReference>
<dbReference type="PROSITE" id="PS00108">
    <property type="entry name" value="PROTEIN_KINASE_ST"/>
    <property type="match status" value="1"/>
</dbReference>
<feature type="region of interest" description="Disordered" evidence="4">
    <location>
        <begin position="386"/>
        <end position="428"/>
    </location>
</feature>
<evidence type="ECO:0000256" key="1">
    <source>
        <dbReference type="ARBA" id="ARBA00022741"/>
    </source>
</evidence>
<dbReference type="InterPro" id="IPR008271">
    <property type="entry name" value="Ser/Thr_kinase_AS"/>
</dbReference>
<accession>A0A0D7AY54</accession>
<reference evidence="6 7" key="1">
    <citation type="journal article" date="2015" name="Fungal Genet. Biol.">
        <title>Evolution of novel wood decay mechanisms in Agaricales revealed by the genome sequences of Fistulina hepatica and Cylindrobasidium torrendii.</title>
        <authorList>
            <person name="Floudas D."/>
            <person name="Held B.W."/>
            <person name="Riley R."/>
            <person name="Nagy L.G."/>
            <person name="Koehler G."/>
            <person name="Ransdell A.S."/>
            <person name="Younus H."/>
            <person name="Chow J."/>
            <person name="Chiniquy J."/>
            <person name="Lipzen A."/>
            <person name="Tritt A."/>
            <person name="Sun H."/>
            <person name="Haridas S."/>
            <person name="LaButti K."/>
            <person name="Ohm R.A."/>
            <person name="Kues U."/>
            <person name="Blanchette R.A."/>
            <person name="Grigoriev I.V."/>
            <person name="Minto R.E."/>
            <person name="Hibbett D.S."/>
        </authorList>
    </citation>
    <scope>NUCLEOTIDE SEQUENCE [LARGE SCALE GENOMIC DNA]</scope>
    <source>
        <strain evidence="6 7">FP15055 ss-10</strain>
    </source>
</reference>
<dbReference type="PANTHER" id="PTHR24346:SF76">
    <property type="entry name" value="NON-SPECIFIC SERINE_THREONINE PROTEIN KINASE"/>
    <property type="match status" value="1"/>
</dbReference>
<evidence type="ECO:0000313" key="7">
    <source>
        <dbReference type="Proteomes" id="UP000054007"/>
    </source>
</evidence>
<keyword evidence="7" id="KW-1185">Reference proteome</keyword>
<feature type="compositionally biased region" description="Polar residues" evidence="4">
    <location>
        <begin position="463"/>
        <end position="478"/>
    </location>
</feature>
<feature type="region of interest" description="Disordered" evidence="4">
    <location>
        <begin position="463"/>
        <end position="544"/>
    </location>
</feature>
<keyword evidence="1 3" id="KW-0547">Nucleotide-binding</keyword>
<feature type="compositionally biased region" description="Basic residues" evidence="4">
    <location>
        <begin position="414"/>
        <end position="424"/>
    </location>
</feature>
<feature type="domain" description="Protein kinase" evidence="5">
    <location>
        <begin position="60"/>
        <end position="384"/>
    </location>
</feature>
<feature type="compositionally biased region" description="Polar residues" evidence="4">
    <location>
        <begin position="493"/>
        <end position="506"/>
    </location>
</feature>
<gene>
    <name evidence="6" type="ORF">CYLTODRAFT_361884</name>
</gene>
<dbReference type="STRING" id="1314674.A0A0D7AY54"/>
<evidence type="ECO:0000256" key="3">
    <source>
        <dbReference type="PROSITE-ProRule" id="PRU10141"/>
    </source>
</evidence>
<dbReference type="EMBL" id="KN880815">
    <property type="protein sequence ID" value="KIY62181.1"/>
    <property type="molecule type" value="Genomic_DNA"/>
</dbReference>
<dbReference type="PROSITE" id="PS50011">
    <property type="entry name" value="PROTEIN_KINASE_DOM"/>
    <property type="match status" value="1"/>
</dbReference>
<dbReference type="GO" id="GO:0035556">
    <property type="term" value="P:intracellular signal transduction"/>
    <property type="evidence" value="ECO:0007669"/>
    <property type="project" value="TreeGrafter"/>
</dbReference>
<organism evidence="6 7">
    <name type="scientific">Cylindrobasidium torrendii FP15055 ss-10</name>
    <dbReference type="NCBI Taxonomy" id="1314674"/>
    <lineage>
        <taxon>Eukaryota</taxon>
        <taxon>Fungi</taxon>
        <taxon>Dikarya</taxon>
        <taxon>Basidiomycota</taxon>
        <taxon>Agaricomycotina</taxon>
        <taxon>Agaricomycetes</taxon>
        <taxon>Agaricomycetidae</taxon>
        <taxon>Agaricales</taxon>
        <taxon>Marasmiineae</taxon>
        <taxon>Physalacriaceae</taxon>
        <taxon>Cylindrobasidium</taxon>
    </lineage>
</organism>
<dbReference type="GO" id="GO:0000226">
    <property type="term" value="P:microtubule cytoskeleton organization"/>
    <property type="evidence" value="ECO:0007669"/>
    <property type="project" value="TreeGrafter"/>
</dbReference>
<feature type="compositionally biased region" description="Basic and acidic residues" evidence="4">
    <location>
        <begin position="394"/>
        <end position="413"/>
    </location>
</feature>
<dbReference type="OrthoDB" id="4062651at2759"/>
<dbReference type="Pfam" id="PF00069">
    <property type="entry name" value="Pkinase"/>
    <property type="match status" value="2"/>
</dbReference>
<dbReference type="GO" id="GO:0005524">
    <property type="term" value="F:ATP binding"/>
    <property type="evidence" value="ECO:0007669"/>
    <property type="project" value="UniProtKB-UniRule"/>
</dbReference>
<evidence type="ECO:0000313" key="6">
    <source>
        <dbReference type="EMBL" id="KIY62181.1"/>
    </source>
</evidence>
<keyword evidence="6" id="KW-0808">Transferase</keyword>
<evidence type="ECO:0000256" key="2">
    <source>
        <dbReference type="ARBA" id="ARBA00022840"/>
    </source>
</evidence>
<dbReference type="Gene3D" id="1.10.510.10">
    <property type="entry name" value="Transferase(Phosphotransferase) domain 1"/>
    <property type="match status" value="2"/>
</dbReference>
<proteinExistence type="predicted"/>
<name>A0A0D7AY54_9AGAR</name>
<dbReference type="GO" id="GO:0004674">
    <property type="term" value="F:protein serine/threonine kinase activity"/>
    <property type="evidence" value="ECO:0007669"/>
    <property type="project" value="TreeGrafter"/>
</dbReference>
<dbReference type="InterPro" id="IPR017441">
    <property type="entry name" value="Protein_kinase_ATP_BS"/>
</dbReference>